<sequence length="320" mass="34070">MIGLYAHHHGSGHIQRCREIARHLPDATILSTHPSADVVLLDDAGAPTSDPLTAGGTLHYAPTTHEGYRSRMQQIAAWVEANDPSVFYVDCSVEVAVFARLLGVPVVTVAMPGVRDDAPHQLGYAQASAIVAAWPDWVPVPAHLGAHADRLHAVGGISRLRGLADRGRDERSVLVMAGTGGSTWDRDSWDEVERVCPNWDFTILDGASRVDDDAKLTEMLQSAGVVVVAAGQNSVADVAACGAPAIVLPQPRPFAEQEATAAVLRDAGLALVPESFPEPAMWPALLHQAAEMDTFWDDPQRGWQTDGAARRAADVILGAS</sequence>
<evidence type="ECO:0000313" key="2">
    <source>
        <dbReference type="EMBL" id="EFK54664.1"/>
    </source>
</evidence>
<dbReference type="EMBL" id="ACLJ02000002">
    <property type="protein sequence ID" value="EFK54664.1"/>
    <property type="molecule type" value="Genomic_DNA"/>
</dbReference>
<protein>
    <recommendedName>
        <fullName evidence="1">Glycosyl transferase family 28 C-terminal domain-containing protein</fullName>
    </recommendedName>
</protein>
<dbReference type="RefSeq" id="WP_005289052.1">
    <property type="nucleotide sequence ID" value="NZ_CM000961.1"/>
</dbReference>
<proteinExistence type="predicted"/>
<dbReference type="eggNOG" id="COG4671">
    <property type="taxonomic scope" value="Bacteria"/>
</dbReference>
<accession>D7WC35</accession>
<dbReference type="AlphaFoldDB" id="D7WC35"/>
<dbReference type="InterPro" id="IPR007235">
    <property type="entry name" value="Glyco_trans_28_C"/>
</dbReference>
<reference evidence="2" key="1">
    <citation type="submission" date="2010-06" db="EMBL/GenBank/DDBJ databases">
        <authorList>
            <person name="Muzny D."/>
            <person name="Qin X."/>
            <person name="Buhay C."/>
            <person name="Dugan-Rocha S."/>
            <person name="Ding Y."/>
            <person name="Chen G."/>
            <person name="Hawes A."/>
            <person name="Holder M."/>
            <person name="Jhangiani S."/>
            <person name="Johnson A."/>
            <person name="Khan Z."/>
            <person name="Li Z."/>
            <person name="Liu W."/>
            <person name="Liu X."/>
            <person name="Perez L."/>
            <person name="Shen H."/>
            <person name="Wang Q."/>
            <person name="Watt J."/>
            <person name="Xi L."/>
            <person name="Xin Y."/>
            <person name="Zhou J."/>
            <person name="Deng J."/>
            <person name="Jiang H."/>
            <person name="Liu Y."/>
            <person name="Qu J."/>
            <person name="Song X.-Z."/>
            <person name="Zhang L."/>
            <person name="Villasana D."/>
            <person name="Johnson A."/>
            <person name="Liu J."/>
            <person name="Liyanage D."/>
            <person name="Lorensuhewa L."/>
            <person name="Robinson T."/>
            <person name="Song A."/>
            <person name="Song B.-B."/>
            <person name="Dinh H."/>
            <person name="Thornton R."/>
            <person name="Coyle M."/>
            <person name="Francisco L."/>
            <person name="Jackson L."/>
            <person name="Javaid M."/>
            <person name="Korchina V."/>
            <person name="Kovar C."/>
            <person name="Mata R."/>
            <person name="Mathew T."/>
            <person name="Ngo R."/>
            <person name="Nguyen L."/>
            <person name="Nguyen N."/>
            <person name="Okwuonu G."/>
            <person name="Ongeri F."/>
            <person name="Pham C."/>
            <person name="Simmons D."/>
            <person name="Wilczek-Boney K."/>
            <person name="Hale W."/>
            <person name="Jakkamsetti A."/>
            <person name="Pham P."/>
            <person name="Ruth R."/>
            <person name="San Lucas F."/>
            <person name="Warren J."/>
            <person name="Zhang J."/>
            <person name="Zhao Z."/>
            <person name="Zhou C."/>
            <person name="Zhu D."/>
            <person name="Lee S."/>
            <person name="Bess C."/>
            <person name="Blankenburg K."/>
            <person name="Forbes L."/>
            <person name="Fu Q."/>
            <person name="Gubbala S."/>
            <person name="Hirani K."/>
            <person name="Jayaseelan J.C."/>
            <person name="Lara F."/>
            <person name="Munidasa M."/>
            <person name="Palculict T."/>
            <person name="Patil S."/>
            <person name="Pu L.-L."/>
            <person name="Saada N."/>
            <person name="Tang L."/>
            <person name="Weissenberger G."/>
            <person name="Zhu Y."/>
            <person name="Hemphill L."/>
            <person name="Shang Y."/>
            <person name="Youmans B."/>
            <person name="Ayvaz T."/>
            <person name="Ross M."/>
            <person name="Santibanez J."/>
            <person name="Aqrawi P."/>
            <person name="Gross S."/>
            <person name="Joshi V."/>
            <person name="Fowler G."/>
            <person name="Nazareth L."/>
            <person name="Reid J."/>
            <person name="Worley K."/>
            <person name="Petrosino J."/>
            <person name="Highlander S."/>
            <person name="Gibbs R."/>
        </authorList>
    </citation>
    <scope>NUCLEOTIDE SEQUENCE [LARGE SCALE GENOMIC DNA]</scope>
    <source>
        <strain evidence="2">ATCC 33030</strain>
    </source>
</reference>
<dbReference type="Pfam" id="PF04101">
    <property type="entry name" value="Glyco_tran_28_C"/>
    <property type="match status" value="1"/>
</dbReference>
<name>D7WC35_9CORY</name>
<dbReference type="HOGENOM" id="CLU_050684_0_0_11"/>
<feature type="domain" description="Glycosyl transferase family 28 C-terminal" evidence="1">
    <location>
        <begin position="215"/>
        <end position="272"/>
    </location>
</feature>
<dbReference type="Gene3D" id="3.40.50.2000">
    <property type="entry name" value="Glycogen Phosphorylase B"/>
    <property type="match status" value="1"/>
</dbReference>
<dbReference type="GO" id="GO:0016758">
    <property type="term" value="F:hexosyltransferase activity"/>
    <property type="evidence" value="ECO:0007669"/>
    <property type="project" value="InterPro"/>
</dbReference>
<evidence type="ECO:0000313" key="3">
    <source>
        <dbReference type="Proteomes" id="UP000004208"/>
    </source>
</evidence>
<gene>
    <name evidence="2" type="ORF">HMPREF0291_11044</name>
</gene>
<dbReference type="Proteomes" id="UP000004208">
    <property type="component" value="Unassembled WGS sequence"/>
</dbReference>
<evidence type="ECO:0000259" key="1">
    <source>
        <dbReference type="Pfam" id="PF04101"/>
    </source>
</evidence>
<dbReference type="SUPFAM" id="SSF53756">
    <property type="entry name" value="UDP-Glycosyltransferase/glycogen phosphorylase"/>
    <property type="match status" value="1"/>
</dbReference>
<comment type="caution">
    <text evidence="2">The sequence shown here is derived from an EMBL/GenBank/DDBJ whole genome shotgun (WGS) entry which is preliminary data.</text>
</comment>
<dbReference type="STRING" id="585529.HMPREF0291_11044"/>
<dbReference type="OrthoDB" id="9809594at2"/>
<organism evidence="2 3">
    <name type="scientific">Corynebacterium genitalium ATCC 33030</name>
    <dbReference type="NCBI Taxonomy" id="585529"/>
    <lineage>
        <taxon>Bacteria</taxon>
        <taxon>Bacillati</taxon>
        <taxon>Actinomycetota</taxon>
        <taxon>Actinomycetes</taxon>
        <taxon>Mycobacteriales</taxon>
        <taxon>Corynebacteriaceae</taxon>
        <taxon>Corynebacterium</taxon>
    </lineage>
</organism>
<keyword evidence="3" id="KW-1185">Reference proteome</keyword>